<dbReference type="AlphaFoldDB" id="A0A2T3AZL6"/>
<dbReference type="GeneID" id="36577679"/>
<dbReference type="STRING" id="857342.A0A2T3AZL6"/>
<evidence type="ECO:0000313" key="7">
    <source>
        <dbReference type="Proteomes" id="UP000241818"/>
    </source>
</evidence>
<accession>A0A2T3AZL6</accession>
<dbReference type="GO" id="GO:0030681">
    <property type="term" value="C:multimeric ribonuclease P complex"/>
    <property type="evidence" value="ECO:0007669"/>
    <property type="project" value="TreeGrafter"/>
</dbReference>
<evidence type="ECO:0000256" key="3">
    <source>
        <dbReference type="ARBA" id="ARBA00022694"/>
    </source>
</evidence>
<dbReference type="InterPro" id="IPR016819">
    <property type="entry name" value="RNase_P/MRP_POP5"/>
</dbReference>
<evidence type="ECO:0000256" key="5">
    <source>
        <dbReference type="SAM" id="MobiDB-lite"/>
    </source>
</evidence>
<dbReference type="InterPro" id="IPR002759">
    <property type="entry name" value="Pop5/Rpp14/Rnp2-like"/>
</dbReference>
<organism evidence="6 7">
    <name type="scientific">Amorphotheca resinae ATCC 22711</name>
    <dbReference type="NCBI Taxonomy" id="857342"/>
    <lineage>
        <taxon>Eukaryota</taxon>
        <taxon>Fungi</taxon>
        <taxon>Dikarya</taxon>
        <taxon>Ascomycota</taxon>
        <taxon>Pezizomycotina</taxon>
        <taxon>Leotiomycetes</taxon>
        <taxon>Helotiales</taxon>
        <taxon>Amorphothecaceae</taxon>
        <taxon>Amorphotheca</taxon>
    </lineage>
</organism>
<feature type="region of interest" description="Disordered" evidence="5">
    <location>
        <begin position="143"/>
        <end position="165"/>
    </location>
</feature>
<dbReference type="FunCoup" id="A0A2T3AZL6">
    <property type="interactions" value="244"/>
</dbReference>
<dbReference type="EMBL" id="KZ679012">
    <property type="protein sequence ID" value="PSS16607.1"/>
    <property type="molecule type" value="Genomic_DNA"/>
</dbReference>
<keyword evidence="7" id="KW-1185">Reference proteome</keyword>
<reference evidence="6 7" key="1">
    <citation type="journal article" date="2018" name="New Phytol.">
        <title>Comparative genomics and transcriptomics depict ericoid mycorrhizal fungi as versatile saprotrophs and plant mutualists.</title>
        <authorList>
            <person name="Martino E."/>
            <person name="Morin E."/>
            <person name="Grelet G.A."/>
            <person name="Kuo A."/>
            <person name="Kohler A."/>
            <person name="Daghino S."/>
            <person name="Barry K.W."/>
            <person name="Cichocki N."/>
            <person name="Clum A."/>
            <person name="Dockter R.B."/>
            <person name="Hainaut M."/>
            <person name="Kuo R.C."/>
            <person name="LaButti K."/>
            <person name="Lindahl B.D."/>
            <person name="Lindquist E.A."/>
            <person name="Lipzen A."/>
            <person name="Khouja H.R."/>
            <person name="Magnuson J."/>
            <person name="Murat C."/>
            <person name="Ohm R.A."/>
            <person name="Singer S.W."/>
            <person name="Spatafora J.W."/>
            <person name="Wang M."/>
            <person name="Veneault-Fourrey C."/>
            <person name="Henrissat B."/>
            <person name="Grigoriev I.V."/>
            <person name="Martin F.M."/>
            <person name="Perotto S."/>
        </authorList>
    </citation>
    <scope>NUCLEOTIDE SEQUENCE [LARGE SCALE GENOMIC DNA]</scope>
    <source>
        <strain evidence="6 7">ATCC 22711</strain>
    </source>
</reference>
<comment type="similarity">
    <text evidence="2">Belongs to the eukaryotic/archaeal RNase P protein component 2 family.</text>
</comment>
<name>A0A2T3AZL6_AMORE</name>
<evidence type="ECO:0000313" key="6">
    <source>
        <dbReference type="EMBL" id="PSS16607.1"/>
    </source>
</evidence>
<evidence type="ECO:0000256" key="2">
    <source>
        <dbReference type="ARBA" id="ARBA00010800"/>
    </source>
</evidence>
<dbReference type="RefSeq" id="XP_024720115.1">
    <property type="nucleotide sequence ID" value="XM_024869598.1"/>
</dbReference>
<keyword evidence="4" id="KW-0539">Nucleus</keyword>
<evidence type="ECO:0000256" key="1">
    <source>
        <dbReference type="ARBA" id="ARBA00004123"/>
    </source>
</evidence>
<gene>
    <name evidence="6" type="ORF">M430DRAFT_81541</name>
</gene>
<dbReference type="PANTHER" id="PTHR15441:SF2">
    <property type="entry name" value="RIBONUCLEASE P_MRP PROTEIN SUBUNIT POP5"/>
    <property type="match status" value="1"/>
</dbReference>
<dbReference type="InParanoid" id="A0A2T3AZL6"/>
<dbReference type="GO" id="GO:0005730">
    <property type="term" value="C:nucleolus"/>
    <property type="evidence" value="ECO:0007669"/>
    <property type="project" value="TreeGrafter"/>
</dbReference>
<dbReference type="GO" id="GO:0033204">
    <property type="term" value="F:ribonuclease P RNA binding"/>
    <property type="evidence" value="ECO:0007669"/>
    <property type="project" value="InterPro"/>
</dbReference>
<keyword evidence="3" id="KW-0819">tRNA processing</keyword>
<dbReference type="Proteomes" id="UP000241818">
    <property type="component" value="Unassembled WGS sequence"/>
</dbReference>
<evidence type="ECO:0000256" key="4">
    <source>
        <dbReference type="ARBA" id="ARBA00023242"/>
    </source>
</evidence>
<dbReference type="OrthoDB" id="24745at2759"/>
<protein>
    <submittedName>
        <fullName evidence="6">Uncharacterized protein</fullName>
    </submittedName>
</protein>
<dbReference type="Gene3D" id="3.30.70.3250">
    <property type="entry name" value="Ribonuclease P, Pop5 subunit"/>
    <property type="match status" value="1"/>
</dbReference>
<dbReference type="InterPro" id="IPR038085">
    <property type="entry name" value="Rnp2-like_sf"/>
</dbReference>
<proteinExistence type="inferred from homology"/>
<dbReference type="PIRSF" id="PIRSF023803">
    <property type="entry name" value="Ribonuclease_P_prd"/>
    <property type="match status" value="1"/>
</dbReference>
<dbReference type="GO" id="GO:0001682">
    <property type="term" value="P:tRNA 5'-leader removal"/>
    <property type="evidence" value="ECO:0007669"/>
    <property type="project" value="InterPro"/>
</dbReference>
<comment type="subcellular location">
    <subcellularLocation>
        <location evidence="1">Nucleus</location>
    </subcellularLocation>
</comment>
<dbReference type="Pfam" id="PF01900">
    <property type="entry name" value="RNase_P_Rpp14"/>
    <property type="match status" value="1"/>
</dbReference>
<sequence length="165" mass="18127">MVRIKNRYLLVDILYPGLDNATTNSKIPDVVLFNQPTTGGLTAQALLRGLKAEVANIFGDYGSGAIADSLAIKYLSPATSTFILRVSRDHYRIAWTALTLMNSVPVQNGRDCVFRVVRVSGTMRKAQQELIRKAREMILKAQQETGEQGDATLDSIFGKGPDQPD</sequence>
<dbReference type="SUPFAM" id="SSF160350">
    <property type="entry name" value="Rnp2-like"/>
    <property type="match status" value="1"/>
</dbReference>
<dbReference type="PANTHER" id="PTHR15441">
    <property type="entry name" value="RIBONUCLEASE P PROTEIN SUBUNIT P14"/>
    <property type="match status" value="1"/>
</dbReference>
<feature type="non-terminal residue" evidence="6">
    <location>
        <position position="165"/>
    </location>
</feature>
<dbReference type="GO" id="GO:0000172">
    <property type="term" value="C:ribonuclease MRP complex"/>
    <property type="evidence" value="ECO:0007669"/>
    <property type="project" value="TreeGrafter"/>
</dbReference>